<feature type="region of interest" description="Disordered" evidence="1">
    <location>
        <begin position="36"/>
        <end position="62"/>
    </location>
</feature>
<evidence type="ECO:0000256" key="1">
    <source>
        <dbReference type="SAM" id="MobiDB-lite"/>
    </source>
</evidence>
<sequence>MSFALKRQNAANFVTTKEPRMMDARKLRMLLKEPNQTAPLPTCAHSPRKANQYTSPRKNKRVPPYSKIARKVSVLLIIQGPAVILEVVHTTEIMLNVVIGQMKTK</sequence>
<dbReference type="EMBL" id="HBUF01214919">
    <property type="protein sequence ID" value="CAG6666700.1"/>
    <property type="molecule type" value="Transcribed_RNA"/>
</dbReference>
<reference evidence="2" key="1">
    <citation type="submission" date="2021-05" db="EMBL/GenBank/DDBJ databases">
        <authorList>
            <person name="Alioto T."/>
            <person name="Alioto T."/>
            <person name="Gomez Garrido J."/>
        </authorList>
    </citation>
    <scope>NUCLEOTIDE SEQUENCE</scope>
</reference>
<organism evidence="2">
    <name type="scientific">Cacopsylla melanoneura</name>
    <dbReference type="NCBI Taxonomy" id="428564"/>
    <lineage>
        <taxon>Eukaryota</taxon>
        <taxon>Metazoa</taxon>
        <taxon>Ecdysozoa</taxon>
        <taxon>Arthropoda</taxon>
        <taxon>Hexapoda</taxon>
        <taxon>Insecta</taxon>
        <taxon>Pterygota</taxon>
        <taxon>Neoptera</taxon>
        <taxon>Paraneoptera</taxon>
        <taxon>Hemiptera</taxon>
        <taxon>Sternorrhyncha</taxon>
        <taxon>Psylloidea</taxon>
        <taxon>Psyllidae</taxon>
        <taxon>Psyllinae</taxon>
        <taxon>Cacopsylla</taxon>
    </lineage>
</organism>
<accession>A0A8D8SBB2</accession>
<protein>
    <submittedName>
        <fullName evidence="2">Uncharacterized protein</fullName>
    </submittedName>
</protein>
<evidence type="ECO:0000313" key="2">
    <source>
        <dbReference type="EMBL" id="CAG6666700.1"/>
    </source>
</evidence>
<name>A0A8D8SBB2_9HEMI</name>
<dbReference type="AlphaFoldDB" id="A0A8D8SBB2"/>
<proteinExistence type="predicted"/>